<dbReference type="EMBL" id="JACGWO010000001">
    <property type="protein sequence ID" value="KAK4438463.1"/>
    <property type="molecule type" value="Genomic_DNA"/>
</dbReference>
<reference evidence="2" key="1">
    <citation type="submission" date="2020-06" db="EMBL/GenBank/DDBJ databases">
        <authorList>
            <person name="Li T."/>
            <person name="Hu X."/>
            <person name="Zhang T."/>
            <person name="Song X."/>
            <person name="Zhang H."/>
            <person name="Dai N."/>
            <person name="Sheng W."/>
            <person name="Hou X."/>
            <person name="Wei L."/>
        </authorList>
    </citation>
    <scope>NUCLEOTIDE SEQUENCE</scope>
    <source>
        <strain evidence="2">3651</strain>
        <tissue evidence="2">Leaf</tissue>
    </source>
</reference>
<keyword evidence="3" id="KW-1185">Reference proteome</keyword>
<evidence type="ECO:0000256" key="1">
    <source>
        <dbReference type="SAM" id="MobiDB-lite"/>
    </source>
</evidence>
<accession>A0AAE1YZ79</accession>
<evidence type="ECO:0000313" key="2">
    <source>
        <dbReference type="EMBL" id="KAK4438463.1"/>
    </source>
</evidence>
<sequence>MSSHKRSRGEGSSSQSAPPIPRSRSQRGPSILPPSTEALGGHLTFQSRTTKERYATLCTRSISPCKTDYYDTLRALHIHDSFNFLVDNIGWRCFFDCTENAYIELTREFDMTFKFSTPIALTLDTPRVLKFRLMGRSFSMSLAQLNIALGFTTEELAHTHDYMNSLCDYRDEFNPIRIKVNLGFGFATQLQSTLTKNRALILGSYTTVLATNLGVFDPNNHQLHTICVSEPLDMACLVCMGLVLRRGDSFEFAPTGPSMPPDVSSSQH</sequence>
<organism evidence="2 3">
    <name type="scientific">Sesamum alatum</name>
    <dbReference type="NCBI Taxonomy" id="300844"/>
    <lineage>
        <taxon>Eukaryota</taxon>
        <taxon>Viridiplantae</taxon>
        <taxon>Streptophyta</taxon>
        <taxon>Embryophyta</taxon>
        <taxon>Tracheophyta</taxon>
        <taxon>Spermatophyta</taxon>
        <taxon>Magnoliopsida</taxon>
        <taxon>eudicotyledons</taxon>
        <taxon>Gunneridae</taxon>
        <taxon>Pentapetalae</taxon>
        <taxon>asterids</taxon>
        <taxon>lamiids</taxon>
        <taxon>Lamiales</taxon>
        <taxon>Pedaliaceae</taxon>
        <taxon>Sesamum</taxon>
    </lineage>
</organism>
<dbReference type="AlphaFoldDB" id="A0AAE1YZ79"/>
<name>A0AAE1YZ79_9LAMI</name>
<evidence type="ECO:0000313" key="3">
    <source>
        <dbReference type="Proteomes" id="UP001293254"/>
    </source>
</evidence>
<feature type="region of interest" description="Disordered" evidence="1">
    <location>
        <begin position="1"/>
        <end position="40"/>
    </location>
</feature>
<comment type="caution">
    <text evidence="2">The sequence shown here is derived from an EMBL/GenBank/DDBJ whole genome shotgun (WGS) entry which is preliminary data.</text>
</comment>
<gene>
    <name evidence="2" type="ORF">Salat_0180600</name>
</gene>
<proteinExistence type="predicted"/>
<reference evidence="2" key="2">
    <citation type="journal article" date="2024" name="Plant">
        <title>Genomic evolution and insights into agronomic trait innovations of Sesamum species.</title>
        <authorList>
            <person name="Miao H."/>
            <person name="Wang L."/>
            <person name="Qu L."/>
            <person name="Liu H."/>
            <person name="Sun Y."/>
            <person name="Le M."/>
            <person name="Wang Q."/>
            <person name="Wei S."/>
            <person name="Zheng Y."/>
            <person name="Lin W."/>
            <person name="Duan Y."/>
            <person name="Cao H."/>
            <person name="Xiong S."/>
            <person name="Wang X."/>
            <person name="Wei L."/>
            <person name="Li C."/>
            <person name="Ma Q."/>
            <person name="Ju M."/>
            <person name="Zhao R."/>
            <person name="Li G."/>
            <person name="Mu C."/>
            <person name="Tian Q."/>
            <person name="Mei H."/>
            <person name="Zhang T."/>
            <person name="Gao T."/>
            <person name="Zhang H."/>
        </authorList>
    </citation>
    <scope>NUCLEOTIDE SEQUENCE</scope>
    <source>
        <strain evidence="2">3651</strain>
    </source>
</reference>
<dbReference type="Proteomes" id="UP001293254">
    <property type="component" value="Unassembled WGS sequence"/>
</dbReference>
<protein>
    <submittedName>
        <fullName evidence="2">Uncharacterized protein</fullName>
    </submittedName>
</protein>